<feature type="compositionally biased region" description="Low complexity" evidence="5">
    <location>
        <begin position="141"/>
        <end position="162"/>
    </location>
</feature>
<evidence type="ECO:0000313" key="7">
    <source>
        <dbReference type="EMBL" id="TGZ79339.1"/>
    </source>
</evidence>
<keyword evidence="4 6" id="KW-0472">Membrane</keyword>
<evidence type="ECO:0000256" key="5">
    <source>
        <dbReference type="SAM" id="MobiDB-lite"/>
    </source>
</evidence>
<organism evidence="7 8">
    <name type="scientific">Ascodesmis nigricans</name>
    <dbReference type="NCBI Taxonomy" id="341454"/>
    <lineage>
        <taxon>Eukaryota</taxon>
        <taxon>Fungi</taxon>
        <taxon>Dikarya</taxon>
        <taxon>Ascomycota</taxon>
        <taxon>Pezizomycotina</taxon>
        <taxon>Pezizomycetes</taxon>
        <taxon>Pezizales</taxon>
        <taxon>Ascodesmidaceae</taxon>
        <taxon>Ascodesmis</taxon>
    </lineage>
</organism>
<dbReference type="PANTHER" id="PTHR15549:SF26">
    <property type="entry name" value="AXIAL BUDDING PATTERN PROTEIN 2-RELATED"/>
    <property type="match status" value="1"/>
</dbReference>
<evidence type="ECO:0000313" key="8">
    <source>
        <dbReference type="Proteomes" id="UP000298138"/>
    </source>
</evidence>
<evidence type="ECO:0000256" key="1">
    <source>
        <dbReference type="ARBA" id="ARBA00004167"/>
    </source>
</evidence>
<evidence type="ECO:0000256" key="3">
    <source>
        <dbReference type="ARBA" id="ARBA00022989"/>
    </source>
</evidence>
<dbReference type="EMBL" id="ML220132">
    <property type="protein sequence ID" value="TGZ79339.1"/>
    <property type="molecule type" value="Genomic_DNA"/>
</dbReference>
<proteinExistence type="predicted"/>
<gene>
    <name evidence="7" type="ORF">EX30DRAFT_111616</name>
</gene>
<dbReference type="GO" id="GO:0016020">
    <property type="term" value="C:membrane"/>
    <property type="evidence" value="ECO:0007669"/>
    <property type="project" value="UniProtKB-SubCell"/>
</dbReference>
<keyword evidence="2 6" id="KW-0812">Transmembrane</keyword>
<sequence length="331" mass="34591">MAGVVNVGRYSLFPPNPSSSQSLILLSTVQNCQDKNCIDPLAVCCQDNWLPGGFCNAGYHCVLKMDRTGYYCCPNGSTCPGLGTVVGPNPIFPGGKTDTTTTTKKTTSATTTVAELSTAAVTTSAESSAIPAASVTQTEASSSTTPTSSTENSSPSNPNSNPDTVEPAGVTVDRADGGLSDGAIGGVVAGVVVGLGIIGAALWCILFRRKRDDLYSPRRGTHEIEGRDMYQHYYAQHLASPEAAKVSPLTEIGGDESIPVSEIEGEQVFPVGEFEGQCYWPGEKGECGQKNARISGGIRRSGAVRTAELSAELDSGLGPKLQYGYGHRNKV</sequence>
<dbReference type="PANTHER" id="PTHR15549">
    <property type="entry name" value="PAIRED IMMUNOGLOBULIN-LIKE TYPE 2 RECEPTOR"/>
    <property type="match status" value="1"/>
</dbReference>
<dbReference type="Proteomes" id="UP000298138">
    <property type="component" value="Unassembled WGS sequence"/>
</dbReference>
<name>A0A4S2MS75_9PEZI</name>
<dbReference type="InParanoid" id="A0A4S2MS75"/>
<dbReference type="AlphaFoldDB" id="A0A4S2MS75"/>
<protein>
    <recommendedName>
        <fullName evidence="9">Mid2 domain-containing protein</fullName>
    </recommendedName>
</protein>
<evidence type="ECO:0008006" key="9">
    <source>
        <dbReference type="Google" id="ProtNLM"/>
    </source>
</evidence>
<dbReference type="InterPro" id="IPR051694">
    <property type="entry name" value="Immunoregulatory_rcpt-like"/>
</dbReference>
<keyword evidence="3 6" id="KW-1133">Transmembrane helix</keyword>
<dbReference type="GO" id="GO:0071944">
    <property type="term" value="C:cell periphery"/>
    <property type="evidence" value="ECO:0007669"/>
    <property type="project" value="UniProtKB-ARBA"/>
</dbReference>
<evidence type="ECO:0000256" key="2">
    <source>
        <dbReference type="ARBA" id="ARBA00022692"/>
    </source>
</evidence>
<accession>A0A4S2MS75</accession>
<feature type="transmembrane region" description="Helical" evidence="6">
    <location>
        <begin position="183"/>
        <end position="206"/>
    </location>
</feature>
<comment type="subcellular location">
    <subcellularLocation>
        <location evidence="1">Membrane</location>
        <topology evidence="1">Single-pass membrane protein</topology>
    </subcellularLocation>
</comment>
<evidence type="ECO:0000256" key="4">
    <source>
        <dbReference type="ARBA" id="ARBA00023136"/>
    </source>
</evidence>
<reference evidence="7 8" key="1">
    <citation type="submission" date="2019-04" db="EMBL/GenBank/DDBJ databases">
        <title>Comparative genomics and transcriptomics to analyze fruiting body development in filamentous ascomycetes.</title>
        <authorList>
            <consortium name="DOE Joint Genome Institute"/>
            <person name="Lutkenhaus R."/>
            <person name="Traeger S."/>
            <person name="Breuer J."/>
            <person name="Kuo A."/>
            <person name="Lipzen A."/>
            <person name="Pangilinan J."/>
            <person name="Dilworth D."/>
            <person name="Sandor L."/>
            <person name="Poggeler S."/>
            <person name="Barry K."/>
            <person name="Grigoriev I.V."/>
            <person name="Nowrousian M."/>
        </authorList>
    </citation>
    <scope>NUCLEOTIDE SEQUENCE [LARGE SCALE GENOMIC DNA]</scope>
    <source>
        <strain evidence="7 8">CBS 389.68</strain>
    </source>
</reference>
<keyword evidence="8" id="KW-1185">Reference proteome</keyword>
<feature type="region of interest" description="Disordered" evidence="5">
    <location>
        <begin position="127"/>
        <end position="174"/>
    </location>
</feature>
<evidence type="ECO:0000256" key="6">
    <source>
        <dbReference type="SAM" id="Phobius"/>
    </source>
</evidence>